<dbReference type="Pfam" id="PF00496">
    <property type="entry name" value="SBP_bac_5"/>
    <property type="match status" value="1"/>
</dbReference>
<feature type="domain" description="Transcriptional regulator SgrR N-terminal HTH" evidence="3">
    <location>
        <begin position="5"/>
        <end position="118"/>
    </location>
</feature>
<dbReference type="GO" id="GO:0015833">
    <property type="term" value="P:peptide transport"/>
    <property type="evidence" value="ECO:0007669"/>
    <property type="project" value="TreeGrafter"/>
</dbReference>
<dbReference type="PANTHER" id="PTHR30290">
    <property type="entry name" value="PERIPLASMIC BINDING COMPONENT OF ABC TRANSPORTER"/>
    <property type="match status" value="1"/>
</dbReference>
<evidence type="ECO:0000259" key="3">
    <source>
        <dbReference type="Pfam" id="PF12793"/>
    </source>
</evidence>
<dbReference type="InterPro" id="IPR039424">
    <property type="entry name" value="SBP_5"/>
</dbReference>
<name>E3BKD1_9VIBR</name>
<dbReference type="OrthoDB" id="5894719at2"/>
<keyword evidence="1" id="KW-0238">DNA-binding</keyword>
<comment type="caution">
    <text evidence="4">The sequence shown here is derived from an EMBL/GenBank/DDBJ whole genome shotgun (WGS) entry which is preliminary data.</text>
</comment>
<dbReference type="STRING" id="796620.VIBC2010_05039"/>
<keyword evidence="5" id="KW-1185">Reference proteome</keyword>
<evidence type="ECO:0000256" key="1">
    <source>
        <dbReference type="ARBA" id="ARBA00023125"/>
    </source>
</evidence>
<evidence type="ECO:0000313" key="4">
    <source>
        <dbReference type="EMBL" id="EFP96516.1"/>
    </source>
</evidence>
<dbReference type="InterPro" id="IPR025370">
    <property type="entry name" value="SgrR_HTH_N"/>
</dbReference>
<reference evidence="4 5" key="1">
    <citation type="journal article" date="2012" name="Int. J. Syst. Evol. Microbiol.">
        <title>Vibrio caribbeanicus sp. nov., isolated from the marine sponge Scleritoderma cyanea.</title>
        <authorList>
            <person name="Hoffmann M."/>
            <person name="Monday S.R."/>
            <person name="Allard M.W."/>
            <person name="Strain E.A."/>
            <person name="Whittaker P."/>
            <person name="Naum M."/>
            <person name="McCarthy P.J."/>
            <person name="Lopez J.V."/>
            <person name="Fischer M."/>
            <person name="Brown E.W."/>
        </authorList>
    </citation>
    <scope>NUCLEOTIDE SEQUENCE [LARGE SCALE GENOMIC DNA]</scope>
    <source>
        <strain evidence="4 5">ATCC BAA-2122</strain>
    </source>
</reference>
<dbReference type="RefSeq" id="WP_009601494.1">
    <property type="nucleotide sequence ID" value="NZ_AEIU01000074.1"/>
</dbReference>
<dbReference type="SUPFAM" id="SSF53850">
    <property type="entry name" value="Periplasmic binding protein-like II"/>
    <property type="match status" value="1"/>
</dbReference>
<dbReference type="CDD" id="cd08507">
    <property type="entry name" value="PBP2_SgrR_like"/>
    <property type="match status" value="1"/>
</dbReference>
<evidence type="ECO:0000313" key="5">
    <source>
        <dbReference type="Proteomes" id="UP000002943"/>
    </source>
</evidence>
<dbReference type="PANTHER" id="PTHR30290:SF72">
    <property type="entry name" value="HTH-TYPE TRANSCRIPTIONAL REGULATOR SGRR"/>
    <property type="match status" value="1"/>
</dbReference>
<proteinExistence type="predicted"/>
<dbReference type="GO" id="GO:0003677">
    <property type="term" value="F:DNA binding"/>
    <property type="evidence" value="ECO:0007669"/>
    <property type="project" value="UniProtKB-KW"/>
</dbReference>
<dbReference type="EMBL" id="AEIU01000074">
    <property type="protein sequence ID" value="EFP96516.1"/>
    <property type="molecule type" value="Genomic_DNA"/>
</dbReference>
<evidence type="ECO:0000259" key="2">
    <source>
        <dbReference type="Pfam" id="PF00496"/>
    </source>
</evidence>
<dbReference type="InterPro" id="IPR000914">
    <property type="entry name" value="SBP_5_dom"/>
</dbReference>
<organism evidence="4 5">
    <name type="scientific">Vibrio caribbeanicus ATCC BAA-2122</name>
    <dbReference type="NCBI Taxonomy" id="796620"/>
    <lineage>
        <taxon>Bacteria</taxon>
        <taxon>Pseudomonadati</taxon>
        <taxon>Pseudomonadota</taxon>
        <taxon>Gammaproteobacteria</taxon>
        <taxon>Vibrionales</taxon>
        <taxon>Vibrionaceae</taxon>
        <taxon>Vibrio</taxon>
    </lineage>
</organism>
<dbReference type="Proteomes" id="UP000002943">
    <property type="component" value="Unassembled WGS sequence"/>
</dbReference>
<dbReference type="eggNOG" id="COG4533">
    <property type="taxonomic scope" value="Bacteria"/>
</dbReference>
<dbReference type="Gene3D" id="3.40.190.10">
    <property type="entry name" value="Periplasmic binding protein-like II"/>
    <property type="match status" value="1"/>
</dbReference>
<protein>
    <submittedName>
        <fullName evidence="4">SgrR sugar-phosphate stress transcriptional activator of SgrS small RNA</fullName>
    </submittedName>
</protein>
<dbReference type="GO" id="GO:1904680">
    <property type="term" value="F:peptide transmembrane transporter activity"/>
    <property type="evidence" value="ECO:0007669"/>
    <property type="project" value="TreeGrafter"/>
</dbReference>
<gene>
    <name evidence="4" type="ORF">VIBC2010_05039</name>
</gene>
<dbReference type="Pfam" id="PF12793">
    <property type="entry name" value="SgrR_N"/>
    <property type="match status" value="1"/>
</dbReference>
<accession>E3BKD1</accession>
<sequence length="571" mass="65781">MSSPRLRVQFETLFEHYQGKSCGIQLEDITEILFCTRRNARIVLNKMEEEGWLEWHPAAGRGKLSQLVFKRSRADVSENLARRYLEEGKITQALNVLDQDKSKLAKVLDTYLGIIHQEDQQVVRLPYYRPLSMLNPTFPIRRSELHIIQQVFSGLVTIDDNDDLQPDLAHAWEMRNPRHWRFFIRPSVRFHSGDLLTMEAITTHLLSLRSRTLFTHVENVVSSGHLVIDIYLSRDDFRLPIILAEPCAKILPPIEERNVNFDLYPVGTGPYRVVHNDDKRLILHAYDNYFGFRPLLDSVEVWVIDDAHSSMIFPSLSKPIQPTDTTNYMDRVDLDPWCTFLLLNRKNGLAASNDWAHYFSQRLSSLNLFQLIPQEKIVELGVLPAHGLKPGWYHHTKQGFSSPPAYRTITIAYHAHHPMFPTLVKCIESIFKSDGLSVNFITYELTIGDLNEVDIWIKPMGISTHREDALAGWLLNHSDIEMLSKDEDYAYWVEEVKKWQADPNITFPANELGKSLVERLQIIPTLHCWLGVSQDHCGALQNATCNALGWFDFSQVWVKPEETNDSGENVG</sequence>
<dbReference type="AlphaFoldDB" id="E3BKD1"/>
<feature type="domain" description="Solute-binding protein family 5" evidence="2">
    <location>
        <begin position="164"/>
        <end position="308"/>
    </location>
</feature>